<dbReference type="Pfam" id="PF02589">
    <property type="entry name" value="LUD_dom"/>
    <property type="match status" value="1"/>
</dbReference>
<evidence type="ECO:0000313" key="3">
    <source>
        <dbReference type="Proteomes" id="UP000776650"/>
    </source>
</evidence>
<dbReference type="Proteomes" id="UP000776650">
    <property type="component" value="Unassembled WGS sequence"/>
</dbReference>
<protein>
    <submittedName>
        <fullName evidence="2">LUD domain-containing protein</fullName>
    </submittedName>
</protein>
<dbReference type="Gene3D" id="3.40.50.10420">
    <property type="entry name" value="NagB/RpiA/CoA transferase-like"/>
    <property type="match status" value="1"/>
</dbReference>
<name>A0A921F5R1_9ACTN</name>
<accession>A0A921F5R1</accession>
<dbReference type="RefSeq" id="WP_303915471.1">
    <property type="nucleotide sequence ID" value="NZ_DYXM01000266.1"/>
</dbReference>
<comment type="caution">
    <text evidence="2">The sequence shown here is derived from an EMBL/GenBank/DDBJ whole genome shotgun (WGS) entry which is preliminary data.</text>
</comment>
<evidence type="ECO:0000313" key="2">
    <source>
        <dbReference type="EMBL" id="HJE92071.1"/>
    </source>
</evidence>
<gene>
    <name evidence="2" type="ORF">K8V11_13805</name>
</gene>
<organism evidence="2 3">
    <name type="scientific">Dietzia timorensis</name>
    <dbReference type="NCBI Taxonomy" id="499555"/>
    <lineage>
        <taxon>Bacteria</taxon>
        <taxon>Bacillati</taxon>
        <taxon>Actinomycetota</taxon>
        <taxon>Actinomycetes</taxon>
        <taxon>Mycobacteriales</taxon>
        <taxon>Dietziaceae</taxon>
        <taxon>Dietzia</taxon>
    </lineage>
</organism>
<sequence>MTEARTEILERIRSSLGGAQPAPAKIERNYRITGELDTESRIKLLINRLDDYDATVQRVPTADIANAIAEFLGDDASVVVPDDLPGEWLDFATAGDGGSEPPKILRDSIANPLDTETIDTVDAVVTGSFVSIADTGTIVLVGAECGRRAITLVPDHHVIVVRAVDIVDIVPEGIRRIVDAGLDTEPITMVSGPSATVDIEFIRVHGVHGPRRLDVIIAE</sequence>
<dbReference type="PANTHER" id="PTHR43682:SF1">
    <property type="entry name" value="LACTATE UTILIZATION PROTEIN C"/>
    <property type="match status" value="1"/>
</dbReference>
<dbReference type="InterPro" id="IPR003741">
    <property type="entry name" value="LUD_dom"/>
</dbReference>
<dbReference type="AlphaFoldDB" id="A0A921F5R1"/>
<dbReference type="EMBL" id="DYXM01000266">
    <property type="protein sequence ID" value="HJE92071.1"/>
    <property type="molecule type" value="Genomic_DNA"/>
</dbReference>
<reference evidence="2" key="1">
    <citation type="journal article" date="2021" name="PeerJ">
        <title>Extensive microbial diversity within the chicken gut microbiome revealed by metagenomics and culture.</title>
        <authorList>
            <person name="Gilroy R."/>
            <person name="Ravi A."/>
            <person name="Getino M."/>
            <person name="Pursley I."/>
            <person name="Horton D.L."/>
            <person name="Alikhan N.F."/>
            <person name="Baker D."/>
            <person name="Gharbi K."/>
            <person name="Hall N."/>
            <person name="Watson M."/>
            <person name="Adriaenssens E.M."/>
            <person name="Foster-Nyarko E."/>
            <person name="Jarju S."/>
            <person name="Secka A."/>
            <person name="Antonio M."/>
            <person name="Oren A."/>
            <person name="Chaudhuri R.R."/>
            <person name="La Ragione R."/>
            <person name="Hildebrand F."/>
            <person name="Pallen M.J."/>
        </authorList>
    </citation>
    <scope>NUCLEOTIDE SEQUENCE</scope>
    <source>
        <strain evidence="2">ChiGjej1B1-18357</strain>
    </source>
</reference>
<evidence type="ECO:0000259" key="1">
    <source>
        <dbReference type="Pfam" id="PF02589"/>
    </source>
</evidence>
<dbReference type="InterPro" id="IPR037171">
    <property type="entry name" value="NagB/RpiA_transferase-like"/>
</dbReference>
<proteinExistence type="predicted"/>
<reference evidence="2" key="2">
    <citation type="submission" date="2021-09" db="EMBL/GenBank/DDBJ databases">
        <authorList>
            <person name="Gilroy R."/>
        </authorList>
    </citation>
    <scope>NUCLEOTIDE SEQUENCE</scope>
    <source>
        <strain evidence="2">ChiGjej1B1-18357</strain>
    </source>
</reference>
<dbReference type="InterPro" id="IPR024185">
    <property type="entry name" value="FTHF_cligase-like_sf"/>
</dbReference>
<feature type="domain" description="LUD" evidence="1">
    <location>
        <begin position="44"/>
        <end position="217"/>
    </location>
</feature>
<dbReference type="PANTHER" id="PTHR43682">
    <property type="entry name" value="LACTATE UTILIZATION PROTEIN C"/>
    <property type="match status" value="1"/>
</dbReference>
<dbReference type="SUPFAM" id="SSF100950">
    <property type="entry name" value="NagB/RpiA/CoA transferase-like"/>
    <property type="match status" value="1"/>
</dbReference>